<comment type="caution">
    <text evidence="1">The sequence shown here is derived from an EMBL/GenBank/DDBJ whole genome shotgun (WGS) entry which is preliminary data.</text>
</comment>
<keyword evidence="2" id="KW-1185">Reference proteome</keyword>
<dbReference type="RefSeq" id="XP_029233147.1">
    <property type="nucleotide sequence ID" value="XM_029387063.1"/>
</dbReference>
<sequence>GALLSASQTFDVGRVANGIGCVLLLAPAGFTASSTTREDPVTVTLRFPLYDCSVCTGQRISTHSTGPAYMIVEIILTVSCPDLRLHRDCSGFLLSVLLGTQTC</sequence>
<feature type="non-terminal residue" evidence="1">
    <location>
        <position position="1"/>
    </location>
</feature>
<organism evidence="1 2">
    <name type="scientific">Trypanosoma rangeli</name>
    <dbReference type="NCBI Taxonomy" id="5698"/>
    <lineage>
        <taxon>Eukaryota</taxon>
        <taxon>Discoba</taxon>
        <taxon>Euglenozoa</taxon>
        <taxon>Kinetoplastea</taxon>
        <taxon>Metakinetoplastina</taxon>
        <taxon>Trypanosomatida</taxon>
        <taxon>Trypanosomatidae</taxon>
        <taxon>Trypanosoma</taxon>
        <taxon>Herpetosoma</taxon>
    </lineage>
</organism>
<name>A0A422MPM4_TRYRA</name>
<dbReference type="GeneID" id="40334379"/>
<proteinExistence type="predicted"/>
<dbReference type="EMBL" id="MKGL01000936">
    <property type="protein sequence ID" value="RNE95147.1"/>
    <property type="molecule type" value="Genomic_DNA"/>
</dbReference>
<dbReference type="Proteomes" id="UP000283634">
    <property type="component" value="Unassembled WGS sequence"/>
</dbReference>
<accession>A0A422MPM4</accession>
<protein>
    <submittedName>
        <fullName evidence="1">Uncharacterized protein</fullName>
    </submittedName>
</protein>
<dbReference type="AlphaFoldDB" id="A0A422MPM4"/>
<gene>
    <name evidence="1" type="ORF">TraAM80_10446</name>
</gene>
<evidence type="ECO:0000313" key="1">
    <source>
        <dbReference type="EMBL" id="RNE95147.1"/>
    </source>
</evidence>
<reference evidence="1 2" key="1">
    <citation type="journal article" date="2018" name="BMC Genomics">
        <title>Genomic comparison of Trypanosoma conorhini and Trypanosoma rangeli to Trypanosoma cruzi strains of high and low virulence.</title>
        <authorList>
            <person name="Bradwell K.R."/>
            <person name="Koparde V.N."/>
            <person name="Matveyev A.V."/>
            <person name="Serrano M.G."/>
            <person name="Alves J.M."/>
            <person name="Parikh H."/>
            <person name="Huang B."/>
            <person name="Lee V."/>
            <person name="Espinosa-Alvarez O."/>
            <person name="Ortiz P.A."/>
            <person name="Costa-Martins A.G."/>
            <person name="Teixeira M.M."/>
            <person name="Buck G.A."/>
        </authorList>
    </citation>
    <scope>NUCLEOTIDE SEQUENCE [LARGE SCALE GENOMIC DNA]</scope>
    <source>
        <strain evidence="1 2">AM80</strain>
    </source>
</reference>
<evidence type="ECO:0000313" key="2">
    <source>
        <dbReference type="Proteomes" id="UP000283634"/>
    </source>
</evidence>